<accession>A0A8B3CYD7</accession>
<sequence length="117" mass="13580">MDIENKILNHVLTERTGFIKLVLGAIILSFSSGLLANYVTELLRADYFYLLVISTLLIFLTLFYFAFLILQNTKKTIEFETVVIVDEGSKKLNVFRDTASRKSYPILYKQYLLKMQL</sequence>
<feature type="transmembrane region" description="Helical" evidence="1">
    <location>
        <begin position="21"/>
        <end position="40"/>
    </location>
</feature>
<reference evidence="3" key="1">
    <citation type="submission" date="2018-05" db="EMBL/GenBank/DDBJ databases">
        <title>Leptospira yasudae sp. nov. and Leptospira stimsonii sp. nov., two pathogenic species of the genus Leptospira isolated from environmental sources.</title>
        <authorList>
            <person name="Casanovas-Massana A."/>
            <person name="Hamond C."/>
            <person name="Santos L.A."/>
            <person name="Hacker K.P."/>
            <person name="Balassiano I."/>
            <person name="Medeiros M.A."/>
            <person name="Reis M.G."/>
            <person name="Ko A.I."/>
            <person name="Wunder E.A."/>
        </authorList>
    </citation>
    <scope>NUCLEOTIDE SEQUENCE [LARGE SCALE GENOMIC DNA]</scope>
    <source>
        <strain evidence="3">AMB6-RJ</strain>
    </source>
</reference>
<feature type="transmembrane region" description="Helical" evidence="1">
    <location>
        <begin position="46"/>
        <end position="70"/>
    </location>
</feature>
<keyword evidence="1" id="KW-0472">Membrane</keyword>
<dbReference type="RefSeq" id="WP_118981232.1">
    <property type="nucleotide sequence ID" value="NZ_QHCS01000001.1"/>
</dbReference>
<dbReference type="AlphaFoldDB" id="A0A8B3CYD7"/>
<dbReference type="EMBL" id="QHCS01000001">
    <property type="protein sequence ID" value="RHX88720.1"/>
    <property type="molecule type" value="Genomic_DNA"/>
</dbReference>
<name>A0A8B3CYD7_9LEPT</name>
<organism evidence="2 3">
    <name type="scientific">Leptospira stimsonii</name>
    <dbReference type="NCBI Taxonomy" id="2202203"/>
    <lineage>
        <taxon>Bacteria</taxon>
        <taxon>Pseudomonadati</taxon>
        <taxon>Spirochaetota</taxon>
        <taxon>Spirochaetia</taxon>
        <taxon>Leptospirales</taxon>
        <taxon>Leptospiraceae</taxon>
        <taxon>Leptospira</taxon>
    </lineage>
</organism>
<gene>
    <name evidence="2" type="ORF">DLM78_07310</name>
</gene>
<keyword evidence="1" id="KW-0812">Transmembrane</keyword>
<evidence type="ECO:0000313" key="2">
    <source>
        <dbReference type="EMBL" id="RHX88720.1"/>
    </source>
</evidence>
<evidence type="ECO:0000256" key="1">
    <source>
        <dbReference type="SAM" id="Phobius"/>
    </source>
</evidence>
<evidence type="ECO:0000313" key="3">
    <source>
        <dbReference type="Proteomes" id="UP000266669"/>
    </source>
</evidence>
<proteinExistence type="predicted"/>
<dbReference type="Proteomes" id="UP000266669">
    <property type="component" value="Unassembled WGS sequence"/>
</dbReference>
<protein>
    <submittedName>
        <fullName evidence="2">Uncharacterized protein</fullName>
    </submittedName>
</protein>
<comment type="caution">
    <text evidence="2">The sequence shown here is derived from an EMBL/GenBank/DDBJ whole genome shotgun (WGS) entry which is preliminary data.</text>
</comment>
<keyword evidence="1" id="KW-1133">Transmembrane helix</keyword>